<dbReference type="PANTHER" id="PTHR10039:SF16">
    <property type="entry name" value="GPI INOSITOL-DEACYLASE"/>
    <property type="match status" value="1"/>
</dbReference>
<dbReference type="InterPro" id="IPR056884">
    <property type="entry name" value="NPHP3-like_N"/>
</dbReference>
<keyword evidence="1" id="KW-0677">Repeat</keyword>
<reference evidence="3" key="1">
    <citation type="submission" date="2022-08" db="EMBL/GenBank/DDBJ databases">
        <authorList>
            <consortium name="DOE Joint Genome Institute"/>
            <person name="Min B."/>
            <person name="Riley R."/>
            <person name="Sierra-Patev S."/>
            <person name="Naranjo-Ortiz M."/>
            <person name="Looney B."/>
            <person name="Konkel Z."/>
            <person name="Slot J.C."/>
            <person name="Sakamoto Y."/>
            <person name="Steenwyk J.L."/>
            <person name="Rokas A."/>
            <person name="Carro J."/>
            <person name="Camarero S."/>
            <person name="Ferreira P."/>
            <person name="Molpeceres G."/>
            <person name="Ruiz-Duenas F.J."/>
            <person name="Serrano A."/>
            <person name="Henrissat B."/>
            <person name="Drula E."/>
            <person name="Hughes K.W."/>
            <person name="Mata J.L."/>
            <person name="Ishikawa N.K."/>
            <person name="Vargas-Isla R."/>
            <person name="Ushijima S."/>
            <person name="Smith C.A."/>
            <person name="Ahrendt S."/>
            <person name="Andreopoulos W."/>
            <person name="He G."/>
            <person name="Labutti K."/>
            <person name="Lipzen A."/>
            <person name="Ng V."/>
            <person name="Sandor L."/>
            <person name="Barry K."/>
            <person name="Martinez A.T."/>
            <person name="Xiao Y."/>
            <person name="Gibbons J.G."/>
            <person name="Terashima K."/>
            <person name="Hibbett D.S."/>
            <person name="Grigoriev I.V."/>
        </authorList>
    </citation>
    <scope>NUCLEOTIDE SEQUENCE</scope>
    <source>
        <strain evidence="3">Sp2 HRB7682 ss15</strain>
    </source>
</reference>
<evidence type="ECO:0000256" key="1">
    <source>
        <dbReference type="ARBA" id="ARBA00022737"/>
    </source>
</evidence>
<comment type="caution">
    <text evidence="3">The sequence shown here is derived from an EMBL/GenBank/DDBJ whole genome shotgun (WGS) entry which is preliminary data.</text>
</comment>
<organism evidence="3 4">
    <name type="scientific">Lentinula lateritia</name>
    <dbReference type="NCBI Taxonomy" id="40482"/>
    <lineage>
        <taxon>Eukaryota</taxon>
        <taxon>Fungi</taxon>
        <taxon>Dikarya</taxon>
        <taxon>Basidiomycota</taxon>
        <taxon>Agaricomycotina</taxon>
        <taxon>Agaricomycetes</taxon>
        <taxon>Agaricomycetidae</taxon>
        <taxon>Agaricales</taxon>
        <taxon>Marasmiineae</taxon>
        <taxon>Omphalotaceae</taxon>
        <taxon>Lentinula</taxon>
    </lineage>
</organism>
<proteinExistence type="predicted"/>
<evidence type="ECO:0000313" key="3">
    <source>
        <dbReference type="EMBL" id="KAJ4464987.1"/>
    </source>
</evidence>
<sequence>MSFDVVVDTAKMFENASQFTINNSTFNAAQRDINNHYTLTTDEERKLHKWLGAPDTSINYITALNRKTPGTGSWILNHPIYIEWRMKGQACTLWIQGKAGSGKTILL</sequence>
<protein>
    <recommendedName>
        <fullName evidence="2">Nephrocystin 3-like N-terminal domain-containing protein</fullName>
    </recommendedName>
</protein>
<evidence type="ECO:0000259" key="2">
    <source>
        <dbReference type="Pfam" id="PF24883"/>
    </source>
</evidence>
<evidence type="ECO:0000313" key="4">
    <source>
        <dbReference type="Proteomes" id="UP001150238"/>
    </source>
</evidence>
<dbReference type="AlphaFoldDB" id="A0A9W8ZSG9"/>
<dbReference type="PANTHER" id="PTHR10039">
    <property type="entry name" value="AMELOGENIN"/>
    <property type="match status" value="1"/>
</dbReference>
<dbReference type="Pfam" id="PF24883">
    <property type="entry name" value="NPHP3_N"/>
    <property type="match status" value="1"/>
</dbReference>
<accession>A0A9W8ZSG9</accession>
<feature type="domain" description="Nephrocystin 3-like N-terminal" evidence="2">
    <location>
        <begin position="70"/>
        <end position="106"/>
    </location>
</feature>
<name>A0A9W8ZSG9_9AGAR</name>
<dbReference type="EMBL" id="JANVFS010000054">
    <property type="protein sequence ID" value="KAJ4464987.1"/>
    <property type="molecule type" value="Genomic_DNA"/>
</dbReference>
<reference evidence="3" key="2">
    <citation type="journal article" date="2023" name="Proc. Natl. Acad. Sci. U.S.A.">
        <title>A global phylogenomic analysis of the shiitake genus Lentinula.</title>
        <authorList>
            <person name="Sierra-Patev S."/>
            <person name="Min B."/>
            <person name="Naranjo-Ortiz M."/>
            <person name="Looney B."/>
            <person name="Konkel Z."/>
            <person name="Slot J.C."/>
            <person name="Sakamoto Y."/>
            <person name="Steenwyk J.L."/>
            <person name="Rokas A."/>
            <person name="Carro J."/>
            <person name="Camarero S."/>
            <person name="Ferreira P."/>
            <person name="Molpeceres G."/>
            <person name="Ruiz-Duenas F.J."/>
            <person name="Serrano A."/>
            <person name="Henrissat B."/>
            <person name="Drula E."/>
            <person name="Hughes K.W."/>
            <person name="Mata J.L."/>
            <person name="Ishikawa N.K."/>
            <person name="Vargas-Isla R."/>
            <person name="Ushijima S."/>
            <person name="Smith C.A."/>
            <person name="Donoghue J."/>
            <person name="Ahrendt S."/>
            <person name="Andreopoulos W."/>
            <person name="He G."/>
            <person name="LaButti K."/>
            <person name="Lipzen A."/>
            <person name="Ng V."/>
            <person name="Riley R."/>
            <person name="Sandor L."/>
            <person name="Barry K."/>
            <person name="Martinez A.T."/>
            <person name="Xiao Y."/>
            <person name="Gibbons J.G."/>
            <person name="Terashima K."/>
            <person name="Grigoriev I.V."/>
            <person name="Hibbett D."/>
        </authorList>
    </citation>
    <scope>NUCLEOTIDE SEQUENCE</scope>
    <source>
        <strain evidence="3">Sp2 HRB7682 ss15</strain>
    </source>
</reference>
<gene>
    <name evidence="3" type="ORF">C8J55DRAFT_529245</name>
</gene>
<dbReference type="Proteomes" id="UP001150238">
    <property type="component" value="Unassembled WGS sequence"/>
</dbReference>